<comment type="caution">
    <text evidence="10">The sequence shown here is derived from an EMBL/GenBank/DDBJ whole genome shotgun (WGS) entry which is preliminary data.</text>
</comment>
<sequence>MAAENRGPELAAVIIFLMVFSLVTVGLRCYTMGVVLKRFFAEDWLSVVTLAIYVFYSISALISIRWGLGQHVANVPIDHHPIALFWKYIGQCVYVLISVLVKYIVGLLLLRICSRQRWQRITIWTLLGVVTVFNMFYVFIVIFQCMPIQFYWYRYSPNPPVSGKCNHSKLATIPTYVSLFLNVLSDWILALLPISVVWNSNMDRNTKISVVAVLAIGSIASLATVARIPYAKQLLSNPDYLYNFTDLAIWSTVEIGLALSASSLATLKPLFRKLHILVSTRNGSRLGVGTSGPGTSGRGTKEDSAWHSRKRSIPFTPRNFTEIKDEETELGDIHRPAAKSVTEGPDPIEAALSLAPKANLEQDDSDNSDAGSFLDDATKDFLPSSWVGSEEKKTVFRYKPRKRGAMKVKVEVAKQSSKALAVARRPTSNQEPQPTPSPSSSETELRSPAIDGTTSTLVTSITPQTPISSTTSTTMCQQSTVTIGRLQVQASFIRQPRSPLEALQEQVKSLKHEVGKKDRDVKSANQRAAASELARAKSEDEKKKIEKELAANKKVLERAIQVNPRRAEELGELKKDRDDIEGQRQKATSELKKLREKHEALTKRLAMSGKKLNVVEDGLTNANARISMIAIEKAGLDITMGQLTRAATTQRATVQRYQDELRQERADNARLQNENRDLSTQISTLTERLRLAQALSTRVAASSRVSAETQTAITDLRNLRRSNDRLTRNYNILLRDYDQIKQARDTKENEHREALNVQATLRQNIDLWQEINRLNEQSSSRLKHEIAELKKSQDLLSPLVKIGVDIRLRNLELARETALDVPTSDLDGAIILSGNVAAHRANGAVDAAIFEAGLVPDGYIEEASKVFKALYHCQPSDYPTQWVSGIKSLLDCRGTIKTVKAVAGSADCSALESAHSRLDSELCTQHDNLWSREDFDTDPSVEERLLRLEVTTEEIVDIKRSKNSRCRRARYSDVDCYNYDDDDE</sequence>
<evidence type="ECO:0000256" key="6">
    <source>
        <dbReference type="SAM" id="Coils"/>
    </source>
</evidence>
<evidence type="ECO:0000256" key="4">
    <source>
        <dbReference type="ARBA" id="ARBA00023136"/>
    </source>
</evidence>
<evidence type="ECO:0000256" key="2">
    <source>
        <dbReference type="ARBA" id="ARBA00022692"/>
    </source>
</evidence>
<feature type="coiled-coil region" evidence="6">
    <location>
        <begin position="500"/>
        <end position="611"/>
    </location>
</feature>
<feature type="region of interest" description="Disordered" evidence="7">
    <location>
        <begin position="417"/>
        <end position="475"/>
    </location>
</feature>
<comment type="similarity">
    <text evidence="5">Belongs to the SAT4 family.</text>
</comment>
<evidence type="ECO:0000259" key="9">
    <source>
        <dbReference type="Pfam" id="PF20684"/>
    </source>
</evidence>
<feature type="region of interest" description="Disordered" evidence="7">
    <location>
        <begin position="358"/>
        <end position="381"/>
    </location>
</feature>
<dbReference type="InterPro" id="IPR049326">
    <property type="entry name" value="Rhodopsin_dom_fungi"/>
</dbReference>
<keyword evidence="11" id="KW-1185">Reference proteome</keyword>
<feature type="domain" description="Rhodopsin" evidence="9">
    <location>
        <begin position="27"/>
        <end position="273"/>
    </location>
</feature>
<dbReference type="Pfam" id="PF20684">
    <property type="entry name" value="Fung_rhodopsin"/>
    <property type="match status" value="1"/>
</dbReference>
<accession>A0A8H7WE65</accession>
<dbReference type="EMBL" id="JAFJYH010000037">
    <property type="protein sequence ID" value="KAG4423238.1"/>
    <property type="molecule type" value="Genomic_DNA"/>
</dbReference>
<evidence type="ECO:0000256" key="1">
    <source>
        <dbReference type="ARBA" id="ARBA00004141"/>
    </source>
</evidence>
<dbReference type="AlphaFoldDB" id="A0A8H7WE65"/>
<evidence type="ECO:0000256" key="5">
    <source>
        <dbReference type="ARBA" id="ARBA00038359"/>
    </source>
</evidence>
<dbReference type="GO" id="GO:0016020">
    <property type="term" value="C:membrane"/>
    <property type="evidence" value="ECO:0007669"/>
    <property type="project" value="UniProtKB-SubCell"/>
</dbReference>
<dbReference type="Proteomes" id="UP000664132">
    <property type="component" value="Unassembled WGS sequence"/>
</dbReference>
<protein>
    <recommendedName>
        <fullName evidence="9">Rhodopsin domain-containing protein</fullName>
    </recommendedName>
</protein>
<feature type="transmembrane region" description="Helical" evidence="8">
    <location>
        <begin position="122"/>
        <end position="153"/>
    </location>
</feature>
<evidence type="ECO:0000313" key="10">
    <source>
        <dbReference type="EMBL" id="KAG4423238.1"/>
    </source>
</evidence>
<feature type="compositionally biased region" description="Low complexity" evidence="7">
    <location>
        <begin position="459"/>
        <end position="475"/>
    </location>
</feature>
<reference evidence="10" key="1">
    <citation type="submission" date="2021-02" db="EMBL/GenBank/DDBJ databases">
        <title>Genome sequence Cadophora malorum strain M34.</title>
        <authorList>
            <person name="Stefanovic E."/>
            <person name="Vu D."/>
            <person name="Scully C."/>
            <person name="Dijksterhuis J."/>
            <person name="Roader J."/>
            <person name="Houbraken J."/>
        </authorList>
    </citation>
    <scope>NUCLEOTIDE SEQUENCE</scope>
    <source>
        <strain evidence="10">M34</strain>
    </source>
</reference>
<dbReference type="PANTHER" id="PTHR33048">
    <property type="entry name" value="PTH11-LIKE INTEGRAL MEMBRANE PROTEIN (AFU_ORTHOLOGUE AFUA_5G11245)"/>
    <property type="match status" value="1"/>
</dbReference>
<feature type="transmembrane region" description="Helical" evidence="8">
    <location>
        <begin position="12"/>
        <end position="32"/>
    </location>
</feature>
<keyword evidence="4 8" id="KW-0472">Membrane</keyword>
<dbReference type="PANTHER" id="PTHR33048:SF96">
    <property type="entry name" value="INTEGRAL MEMBRANE PROTEIN"/>
    <property type="match status" value="1"/>
</dbReference>
<evidence type="ECO:0000313" key="11">
    <source>
        <dbReference type="Proteomes" id="UP000664132"/>
    </source>
</evidence>
<feature type="transmembrane region" description="Helical" evidence="8">
    <location>
        <begin position="88"/>
        <end position="110"/>
    </location>
</feature>
<comment type="subcellular location">
    <subcellularLocation>
        <location evidence="1">Membrane</location>
        <topology evidence="1">Multi-pass membrane protein</topology>
    </subcellularLocation>
</comment>
<proteinExistence type="inferred from homology"/>
<feature type="transmembrane region" description="Helical" evidence="8">
    <location>
        <begin position="44"/>
        <end position="68"/>
    </location>
</feature>
<keyword evidence="3 8" id="KW-1133">Transmembrane helix</keyword>
<evidence type="ECO:0000256" key="3">
    <source>
        <dbReference type="ARBA" id="ARBA00022989"/>
    </source>
</evidence>
<gene>
    <name evidence="10" type="ORF">IFR04_003604</name>
</gene>
<feature type="region of interest" description="Disordered" evidence="7">
    <location>
        <begin position="287"/>
        <end position="308"/>
    </location>
</feature>
<evidence type="ECO:0000256" key="8">
    <source>
        <dbReference type="SAM" id="Phobius"/>
    </source>
</evidence>
<dbReference type="OrthoDB" id="5022096at2759"/>
<feature type="coiled-coil region" evidence="6">
    <location>
        <begin position="654"/>
        <end position="688"/>
    </location>
</feature>
<name>A0A8H7WE65_9HELO</name>
<evidence type="ECO:0000256" key="7">
    <source>
        <dbReference type="SAM" id="MobiDB-lite"/>
    </source>
</evidence>
<dbReference type="InterPro" id="IPR052337">
    <property type="entry name" value="SAT4-like"/>
</dbReference>
<keyword evidence="6" id="KW-0175">Coiled coil</keyword>
<organism evidence="10 11">
    <name type="scientific">Cadophora malorum</name>
    <dbReference type="NCBI Taxonomy" id="108018"/>
    <lineage>
        <taxon>Eukaryota</taxon>
        <taxon>Fungi</taxon>
        <taxon>Dikarya</taxon>
        <taxon>Ascomycota</taxon>
        <taxon>Pezizomycotina</taxon>
        <taxon>Leotiomycetes</taxon>
        <taxon>Helotiales</taxon>
        <taxon>Ploettnerulaceae</taxon>
        <taxon>Cadophora</taxon>
    </lineage>
</organism>
<feature type="transmembrane region" description="Helical" evidence="8">
    <location>
        <begin position="173"/>
        <end position="198"/>
    </location>
</feature>
<feature type="transmembrane region" description="Helical" evidence="8">
    <location>
        <begin position="210"/>
        <end position="228"/>
    </location>
</feature>
<feature type="coiled-coil region" evidence="6">
    <location>
        <begin position="716"/>
        <end position="750"/>
    </location>
</feature>
<feature type="compositionally biased region" description="Low complexity" evidence="7">
    <location>
        <begin position="426"/>
        <end position="442"/>
    </location>
</feature>
<keyword evidence="2 8" id="KW-0812">Transmembrane</keyword>